<keyword evidence="3" id="KW-1185">Reference proteome</keyword>
<dbReference type="EMBL" id="CM009290">
    <property type="protein sequence ID" value="RQO85203.1"/>
    <property type="molecule type" value="Genomic_DNA"/>
</dbReference>
<evidence type="ECO:0008006" key="4">
    <source>
        <dbReference type="Google" id="ProtNLM"/>
    </source>
</evidence>
<dbReference type="AlphaFoldDB" id="A0A3N7EBC5"/>
<gene>
    <name evidence="2" type="ORF">POPTR_001G221050</name>
</gene>
<sequence>MFSFCFLHTNMHHLILQGNGEGHRTYLILRRRRRRRWWCWVLCFTVSSVSVRFDSSALPFAFSIFFCSLLFLTFSPKLFHSYFFQCSLSSLSLFLLSAFGSSSGFYSQRTRVFLVSRRASRWRGLSAAIRSLLDLESAPLSLPTSPSFIITEYQLLQAMKWWKRRCLGFFQFGH</sequence>
<organism evidence="2 3">
    <name type="scientific">Populus trichocarpa</name>
    <name type="common">Western balsam poplar</name>
    <name type="synonym">Populus balsamifera subsp. trichocarpa</name>
    <dbReference type="NCBI Taxonomy" id="3694"/>
    <lineage>
        <taxon>Eukaryota</taxon>
        <taxon>Viridiplantae</taxon>
        <taxon>Streptophyta</taxon>
        <taxon>Embryophyta</taxon>
        <taxon>Tracheophyta</taxon>
        <taxon>Spermatophyta</taxon>
        <taxon>Magnoliopsida</taxon>
        <taxon>eudicotyledons</taxon>
        <taxon>Gunneridae</taxon>
        <taxon>Pentapetalae</taxon>
        <taxon>rosids</taxon>
        <taxon>fabids</taxon>
        <taxon>Malpighiales</taxon>
        <taxon>Salicaceae</taxon>
        <taxon>Saliceae</taxon>
        <taxon>Populus</taxon>
    </lineage>
</organism>
<feature type="transmembrane region" description="Helical" evidence="1">
    <location>
        <begin position="59"/>
        <end position="75"/>
    </location>
</feature>
<evidence type="ECO:0000313" key="2">
    <source>
        <dbReference type="EMBL" id="RQO85203.1"/>
    </source>
</evidence>
<protein>
    <recommendedName>
        <fullName evidence="4">Transmembrane protein</fullName>
    </recommendedName>
</protein>
<name>A0A3N7EBC5_POPTR</name>
<accession>A0A3N7EBC5</accession>
<feature type="transmembrane region" description="Helical" evidence="1">
    <location>
        <begin position="37"/>
        <end position="53"/>
    </location>
</feature>
<evidence type="ECO:0000256" key="1">
    <source>
        <dbReference type="SAM" id="Phobius"/>
    </source>
</evidence>
<keyword evidence="1" id="KW-0812">Transmembrane</keyword>
<keyword evidence="1" id="KW-1133">Transmembrane helix</keyword>
<proteinExistence type="predicted"/>
<reference evidence="2 3" key="1">
    <citation type="journal article" date="2006" name="Science">
        <title>The genome of black cottonwood, Populus trichocarpa (Torr. &amp; Gray).</title>
        <authorList>
            <person name="Tuskan G.A."/>
            <person name="Difazio S."/>
            <person name="Jansson S."/>
            <person name="Bohlmann J."/>
            <person name="Grigoriev I."/>
            <person name="Hellsten U."/>
            <person name="Putnam N."/>
            <person name="Ralph S."/>
            <person name="Rombauts S."/>
            <person name="Salamov A."/>
            <person name="Schein J."/>
            <person name="Sterck L."/>
            <person name="Aerts A."/>
            <person name="Bhalerao R.R."/>
            <person name="Bhalerao R.P."/>
            <person name="Blaudez D."/>
            <person name="Boerjan W."/>
            <person name="Brun A."/>
            <person name="Brunner A."/>
            <person name="Busov V."/>
            <person name="Campbell M."/>
            <person name="Carlson J."/>
            <person name="Chalot M."/>
            <person name="Chapman J."/>
            <person name="Chen G.L."/>
            <person name="Cooper D."/>
            <person name="Coutinho P.M."/>
            <person name="Couturier J."/>
            <person name="Covert S."/>
            <person name="Cronk Q."/>
            <person name="Cunningham R."/>
            <person name="Davis J."/>
            <person name="Degroeve S."/>
            <person name="Dejardin A."/>
            <person name="Depamphilis C."/>
            <person name="Detter J."/>
            <person name="Dirks B."/>
            <person name="Dubchak I."/>
            <person name="Duplessis S."/>
            <person name="Ehlting J."/>
            <person name="Ellis B."/>
            <person name="Gendler K."/>
            <person name="Goodstein D."/>
            <person name="Gribskov M."/>
            <person name="Grimwood J."/>
            <person name="Groover A."/>
            <person name="Gunter L."/>
            <person name="Hamberger B."/>
            <person name="Heinze B."/>
            <person name="Helariutta Y."/>
            <person name="Henrissat B."/>
            <person name="Holligan D."/>
            <person name="Holt R."/>
            <person name="Huang W."/>
            <person name="Islam-Faridi N."/>
            <person name="Jones S."/>
            <person name="Jones-Rhoades M."/>
            <person name="Jorgensen R."/>
            <person name="Joshi C."/>
            <person name="Kangasjarvi J."/>
            <person name="Karlsson J."/>
            <person name="Kelleher C."/>
            <person name="Kirkpatrick R."/>
            <person name="Kirst M."/>
            <person name="Kohler A."/>
            <person name="Kalluri U."/>
            <person name="Larimer F."/>
            <person name="Leebens-Mack J."/>
            <person name="Leple J.C."/>
            <person name="Locascio P."/>
            <person name="Lou Y."/>
            <person name="Lucas S."/>
            <person name="Martin F."/>
            <person name="Montanini B."/>
            <person name="Napoli C."/>
            <person name="Nelson D.R."/>
            <person name="Nelson C."/>
            <person name="Nieminen K."/>
            <person name="Nilsson O."/>
            <person name="Pereda V."/>
            <person name="Peter G."/>
            <person name="Philippe R."/>
            <person name="Pilate G."/>
            <person name="Poliakov A."/>
            <person name="Razumovskaya J."/>
            <person name="Richardson P."/>
            <person name="Rinaldi C."/>
            <person name="Ritland K."/>
            <person name="Rouze P."/>
            <person name="Ryaboy D."/>
            <person name="Schmutz J."/>
            <person name="Schrader J."/>
            <person name="Segerman B."/>
            <person name="Shin H."/>
            <person name="Siddiqui A."/>
            <person name="Sterky F."/>
            <person name="Terry A."/>
            <person name="Tsai C.J."/>
            <person name="Uberbacher E."/>
            <person name="Unneberg P."/>
            <person name="Vahala J."/>
            <person name="Wall K."/>
            <person name="Wessler S."/>
            <person name="Yang G."/>
            <person name="Yin T."/>
            <person name="Douglas C."/>
            <person name="Marra M."/>
            <person name="Sandberg G."/>
            <person name="Van de Peer Y."/>
            <person name="Rokhsar D."/>
        </authorList>
    </citation>
    <scope>NUCLEOTIDE SEQUENCE [LARGE SCALE GENOMIC DNA]</scope>
    <source>
        <strain evidence="3">cv. Nisqually</strain>
    </source>
</reference>
<keyword evidence="1" id="KW-0472">Membrane</keyword>
<feature type="transmembrane region" description="Helical" evidence="1">
    <location>
        <begin position="82"/>
        <end position="106"/>
    </location>
</feature>
<dbReference type="Proteomes" id="UP000006729">
    <property type="component" value="Chromosome 1"/>
</dbReference>
<dbReference type="InParanoid" id="A0A3N7EBC5"/>
<evidence type="ECO:0000313" key="3">
    <source>
        <dbReference type="Proteomes" id="UP000006729"/>
    </source>
</evidence>